<dbReference type="InParanoid" id="A0A0C2YT12"/>
<keyword evidence="3" id="KW-1185">Reference proteome</keyword>
<dbReference type="EMBL" id="KN822198">
    <property type="protein sequence ID" value="KIM52838.1"/>
    <property type="molecule type" value="Genomic_DNA"/>
</dbReference>
<evidence type="ECO:0000313" key="2">
    <source>
        <dbReference type="EMBL" id="KIM52838.1"/>
    </source>
</evidence>
<name>A0A0C2YT12_9AGAM</name>
<proteinExistence type="predicted"/>
<reference evidence="2 3" key="1">
    <citation type="submission" date="2014-04" db="EMBL/GenBank/DDBJ databases">
        <authorList>
            <consortium name="DOE Joint Genome Institute"/>
            <person name="Kuo A."/>
            <person name="Kohler A."/>
            <person name="Nagy L.G."/>
            <person name="Floudas D."/>
            <person name="Copeland A."/>
            <person name="Barry K.W."/>
            <person name="Cichocki N."/>
            <person name="Veneault-Fourrey C."/>
            <person name="LaButti K."/>
            <person name="Lindquist E.A."/>
            <person name="Lipzen A."/>
            <person name="Lundell T."/>
            <person name="Morin E."/>
            <person name="Murat C."/>
            <person name="Sun H."/>
            <person name="Tunlid A."/>
            <person name="Henrissat B."/>
            <person name="Grigoriev I.V."/>
            <person name="Hibbett D.S."/>
            <person name="Martin F."/>
            <person name="Nordberg H.P."/>
            <person name="Cantor M.N."/>
            <person name="Hua S.X."/>
        </authorList>
    </citation>
    <scope>NUCLEOTIDE SEQUENCE [LARGE SCALE GENOMIC DNA]</scope>
    <source>
        <strain evidence="2 3">Foug A</strain>
    </source>
</reference>
<dbReference type="OrthoDB" id="2634326at2759"/>
<protein>
    <submittedName>
        <fullName evidence="2">Uncharacterized protein</fullName>
    </submittedName>
</protein>
<evidence type="ECO:0000313" key="3">
    <source>
        <dbReference type="Proteomes" id="UP000053989"/>
    </source>
</evidence>
<feature type="non-terminal residue" evidence="2">
    <location>
        <position position="170"/>
    </location>
</feature>
<dbReference type="Proteomes" id="UP000053989">
    <property type="component" value="Unassembled WGS sequence"/>
</dbReference>
<evidence type="ECO:0000256" key="1">
    <source>
        <dbReference type="SAM" id="SignalP"/>
    </source>
</evidence>
<feature type="signal peptide" evidence="1">
    <location>
        <begin position="1"/>
        <end position="17"/>
    </location>
</feature>
<sequence length="170" mass="18800">MLLLHIPFLVIDQAVVSSPQQSAGGGAKWEEPDLPDIPKPHGLFGAAWKKADKSSQRVRSGQVNPGYRFPKPTLFVNVSMPERKKMYLLNWLSARALWMSQVDVRSPSKFPSPQMWRDFLNTIDTDRLSSTRSGSTKSAVLDILGETIVQAAQGLTVAPAEIVWQGIQVS</sequence>
<dbReference type="AlphaFoldDB" id="A0A0C2YT12"/>
<reference evidence="3" key="2">
    <citation type="submission" date="2015-01" db="EMBL/GenBank/DDBJ databases">
        <title>Evolutionary Origins and Diversification of the Mycorrhizal Mutualists.</title>
        <authorList>
            <consortium name="DOE Joint Genome Institute"/>
            <consortium name="Mycorrhizal Genomics Consortium"/>
            <person name="Kohler A."/>
            <person name="Kuo A."/>
            <person name="Nagy L.G."/>
            <person name="Floudas D."/>
            <person name="Copeland A."/>
            <person name="Barry K.W."/>
            <person name="Cichocki N."/>
            <person name="Veneault-Fourrey C."/>
            <person name="LaButti K."/>
            <person name="Lindquist E.A."/>
            <person name="Lipzen A."/>
            <person name="Lundell T."/>
            <person name="Morin E."/>
            <person name="Murat C."/>
            <person name="Riley R."/>
            <person name="Ohm R."/>
            <person name="Sun H."/>
            <person name="Tunlid A."/>
            <person name="Henrissat B."/>
            <person name="Grigoriev I.V."/>
            <person name="Hibbett D.S."/>
            <person name="Martin F."/>
        </authorList>
    </citation>
    <scope>NUCLEOTIDE SEQUENCE [LARGE SCALE GENOMIC DNA]</scope>
    <source>
        <strain evidence="3">Foug A</strain>
    </source>
</reference>
<keyword evidence="1" id="KW-0732">Signal</keyword>
<feature type="chain" id="PRO_5002171766" evidence="1">
    <location>
        <begin position="18"/>
        <end position="170"/>
    </location>
</feature>
<accession>A0A0C2YT12</accession>
<organism evidence="2 3">
    <name type="scientific">Scleroderma citrinum Foug A</name>
    <dbReference type="NCBI Taxonomy" id="1036808"/>
    <lineage>
        <taxon>Eukaryota</taxon>
        <taxon>Fungi</taxon>
        <taxon>Dikarya</taxon>
        <taxon>Basidiomycota</taxon>
        <taxon>Agaricomycotina</taxon>
        <taxon>Agaricomycetes</taxon>
        <taxon>Agaricomycetidae</taxon>
        <taxon>Boletales</taxon>
        <taxon>Sclerodermatineae</taxon>
        <taxon>Sclerodermataceae</taxon>
        <taxon>Scleroderma</taxon>
    </lineage>
</organism>
<gene>
    <name evidence="2" type="ORF">SCLCIDRAFT_140269</name>
</gene>
<dbReference type="HOGENOM" id="CLU_046162_2_1_1"/>